<name>A0AAD7IG48_9AGAR</name>
<evidence type="ECO:0000313" key="2">
    <source>
        <dbReference type="Proteomes" id="UP001215598"/>
    </source>
</evidence>
<protein>
    <submittedName>
        <fullName evidence="1">Uncharacterized protein</fullName>
    </submittedName>
</protein>
<organism evidence="1 2">
    <name type="scientific">Mycena metata</name>
    <dbReference type="NCBI Taxonomy" id="1033252"/>
    <lineage>
        <taxon>Eukaryota</taxon>
        <taxon>Fungi</taxon>
        <taxon>Dikarya</taxon>
        <taxon>Basidiomycota</taxon>
        <taxon>Agaricomycotina</taxon>
        <taxon>Agaricomycetes</taxon>
        <taxon>Agaricomycetidae</taxon>
        <taxon>Agaricales</taxon>
        <taxon>Marasmiineae</taxon>
        <taxon>Mycenaceae</taxon>
        <taxon>Mycena</taxon>
    </lineage>
</organism>
<sequence>MFPHELVQLTIYHAWGCISTTTHRHAHSMSQWLLVSHDWLKIVLSVVFRDLWITSYDHMKYVTHICRTNTSFVCRLAGIPDVGRHLRVSCHSLTISVYHSYVGEYASQCTELIEYATSSPRREQLLPGFDRYNSPTYAIPCQSIATVIRNFVPQIAALHFVLIDCTATYGAWDTSTTIPYLMTSEYPLSLLELHVSFVYTSPPPALLLDAPRGTFFPPPISCRYASRVLLRWGEKAGCARRKRGLRCILDDSLSAPGECRVDGNVRCGGCASHRPLTCQGASGLHPPPAYHDMGPSRLWR</sequence>
<evidence type="ECO:0000313" key="1">
    <source>
        <dbReference type="EMBL" id="KAJ7741028.1"/>
    </source>
</evidence>
<gene>
    <name evidence="1" type="ORF">B0H16DRAFT_1890593</name>
</gene>
<dbReference type="EMBL" id="JARKIB010000100">
    <property type="protein sequence ID" value="KAJ7741028.1"/>
    <property type="molecule type" value="Genomic_DNA"/>
</dbReference>
<accession>A0AAD7IG48</accession>
<dbReference type="Proteomes" id="UP001215598">
    <property type="component" value="Unassembled WGS sequence"/>
</dbReference>
<comment type="caution">
    <text evidence="1">The sequence shown here is derived from an EMBL/GenBank/DDBJ whole genome shotgun (WGS) entry which is preliminary data.</text>
</comment>
<proteinExistence type="predicted"/>
<keyword evidence="2" id="KW-1185">Reference proteome</keyword>
<dbReference type="AlphaFoldDB" id="A0AAD7IG48"/>
<reference evidence="1" key="1">
    <citation type="submission" date="2023-03" db="EMBL/GenBank/DDBJ databases">
        <title>Massive genome expansion in bonnet fungi (Mycena s.s.) driven by repeated elements and novel gene families across ecological guilds.</title>
        <authorList>
            <consortium name="Lawrence Berkeley National Laboratory"/>
            <person name="Harder C.B."/>
            <person name="Miyauchi S."/>
            <person name="Viragh M."/>
            <person name="Kuo A."/>
            <person name="Thoen E."/>
            <person name="Andreopoulos B."/>
            <person name="Lu D."/>
            <person name="Skrede I."/>
            <person name="Drula E."/>
            <person name="Henrissat B."/>
            <person name="Morin E."/>
            <person name="Kohler A."/>
            <person name="Barry K."/>
            <person name="LaButti K."/>
            <person name="Morin E."/>
            <person name="Salamov A."/>
            <person name="Lipzen A."/>
            <person name="Mereny Z."/>
            <person name="Hegedus B."/>
            <person name="Baldrian P."/>
            <person name="Stursova M."/>
            <person name="Weitz H."/>
            <person name="Taylor A."/>
            <person name="Grigoriev I.V."/>
            <person name="Nagy L.G."/>
            <person name="Martin F."/>
            <person name="Kauserud H."/>
        </authorList>
    </citation>
    <scope>NUCLEOTIDE SEQUENCE</scope>
    <source>
        <strain evidence="1">CBHHK182m</strain>
    </source>
</reference>